<name>A0AAV2MMJ0_KNICA</name>
<feature type="chain" id="PRO_5043886839" description="Secreted protein" evidence="1">
    <location>
        <begin position="16"/>
        <end position="125"/>
    </location>
</feature>
<feature type="signal peptide" evidence="1">
    <location>
        <begin position="1"/>
        <end position="15"/>
    </location>
</feature>
<evidence type="ECO:0008006" key="4">
    <source>
        <dbReference type="Google" id="ProtNLM"/>
    </source>
</evidence>
<gene>
    <name evidence="2" type="ORF">KC01_LOCUS40595</name>
</gene>
<proteinExistence type="predicted"/>
<reference evidence="2 3" key="1">
    <citation type="submission" date="2024-04" db="EMBL/GenBank/DDBJ databases">
        <authorList>
            <person name="Waldvogel A.-M."/>
            <person name="Schoenle A."/>
        </authorList>
    </citation>
    <scope>NUCLEOTIDE SEQUENCE [LARGE SCALE GENOMIC DNA]</scope>
</reference>
<dbReference type="Proteomes" id="UP001497482">
    <property type="component" value="Chromosome 8"/>
</dbReference>
<evidence type="ECO:0000313" key="2">
    <source>
        <dbReference type="EMBL" id="CAL1614559.1"/>
    </source>
</evidence>
<evidence type="ECO:0000313" key="3">
    <source>
        <dbReference type="Proteomes" id="UP001497482"/>
    </source>
</evidence>
<dbReference type="EMBL" id="OZ035830">
    <property type="protein sequence ID" value="CAL1614559.1"/>
    <property type="molecule type" value="Genomic_DNA"/>
</dbReference>
<organism evidence="2 3">
    <name type="scientific">Knipowitschia caucasica</name>
    <name type="common">Caucasian dwarf goby</name>
    <name type="synonym">Pomatoschistus caucasicus</name>
    <dbReference type="NCBI Taxonomy" id="637954"/>
    <lineage>
        <taxon>Eukaryota</taxon>
        <taxon>Metazoa</taxon>
        <taxon>Chordata</taxon>
        <taxon>Craniata</taxon>
        <taxon>Vertebrata</taxon>
        <taxon>Euteleostomi</taxon>
        <taxon>Actinopterygii</taxon>
        <taxon>Neopterygii</taxon>
        <taxon>Teleostei</taxon>
        <taxon>Neoteleostei</taxon>
        <taxon>Acanthomorphata</taxon>
        <taxon>Gobiaria</taxon>
        <taxon>Gobiiformes</taxon>
        <taxon>Gobioidei</taxon>
        <taxon>Gobiidae</taxon>
        <taxon>Gobiinae</taxon>
        <taxon>Knipowitschia</taxon>
    </lineage>
</organism>
<keyword evidence="3" id="KW-1185">Reference proteome</keyword>
<protein>
    <recommendedName>
        <fullName evidence="4">Secreted protein</fullName>
    </recommendedName>
</protein>
<evidence type="ECO:0000256" key="1">
    <source>
        <dbReference type="SAM" id="SignalP"/>
    </source>
</evidence>
<sequence>MLRCLLGVALVPVKARVLESRSDEDALLPAGALPSSATENVRGAYAGFLSCVTPHPGRCPHGPQWVSWSLLSAGAVCIRVLIHPCANPVHEQTAGASDREGSQEFFHKDGGEAMFPDSCFYTSHM</sequence>
<dbReference type="AlphaFoldDB" id="A0AAV2MMJ0"/>
<keyword evidence="1" id="KW-0732">Signal</keyword>
<accession>A0AAV2MMJ0</accession>